<proteinExistence type="predicted"/>
<name>A0A699JIY5_TANCI</name>
<evidence type="ECO:0000313" key="1">
    <source>
        <dbReference type="EMBL" id="GFA37492.1"/>
    </source>
</evidence>
<protein>
    <submittedName>
        <fullName evidence="1">Uncharacterized protein</fullName>
    </submittedName>
</protein>
<accession>A0A699JIY5</accession>
<dbReference type="EMBL" id="BKCJ010413221">
    <property type="protein sequence ID" value="GFA37492.1"/>
    <property type="molecule type" value="Genomic_DNA"/>
</dbReference>
<comment type="caution">
    <text evidence="1">The sequence shown here is derived from an EMBL/GenBank/DDBJ whole genome shotgun (WGS) entry which is preliminary data.</text>
</comment>
<sequence length="147" mass="17384">MKETFHVTFNEANEAIRYTNTKGANINFNEYISFHDDEILIPRKTPNQYTRARCYPKNDHEDIGKLTAKGDIGFFIGMLRHLQEYFKRNTILRRTSGELVIQKTRLYNVVNHEVKICVSIHLTDYQLAGIFTKVVPQERFNYLVRRL</sequence>
<dbReference type="AlphaFoldDB" id="A0A699JIY5"/>
<organism evidence="1">
    <name type="scientific">Tanacetum cinerariifolium</name>
    <name type="common">Dalmatian daisy</name>
    <name type="synonym">Chrysanthemum cinerariifolium</name>
    <dbReference type="NCBI Taxonomy" id="118510"/>
    <lineage>
        <taxon>Eukaryota</taxon>
        <taxon>Viridiplantae</taxon>
        <taxon>Streptophyta</taxon>
        <taxon>Embryophyta</taxon>
        <taxon>Tracheophyta</taxon>
        <taxon>Spermatophyta</taxon>
        <taxon>Magnoliopsida</taxon>
        <taxon>eudicotyledons</taxon>
        <taxon>Gunneridae</taxon>
        <taxon>Pentapetalae</taxon>
        <taxon>asterids</taxon>
        <taxon>campanulids</taxon>
        <taxon>Asterales</taxon>
        <taxon>Asteraceae</taxon>
        <taxon>Asteroideae</taxon>
        <taxon>Anthemideae</taxon>
        <taxon>Anthemidinae</taxon>
        <taxon>Tanacetum</taxon>
    </lineage>
</organism>
<reference evidence="1" key="1">
    <citation type="journal article" date="2019" name="Sci. Rep.">
        <title>Draft genome of Tanacetum cinerariifolium, the natural source of mosquito coil.</title>
        <authorList>
            <person name="Yamashiro T."/>
            <person name="Shiraishi A."/>
            <person name="Satake H."/>
            <person name="Nakayama K."/>
        </authorList>
    </citation>
    <scope>NUCLEOTIDE SEQUENCE</scope>
</reference>
<gene>
    <name evidence="1" type="ORF">Tci_609464</name>
</gene>
<feature type="non-terminal residue" evidence="1">
    <location>
        <position position="147"/>
    </location>
</feature>